<protein>
    <submittedName>
        <fullName evidence="7">TATA element modulatory factor 1 TATA binding-domain-containing protein</fullName>
    </submittedName>
</protein>
<feature type="coiled-coil region" evidence="4">
    <location>
        <begin position="746"/>
        <end position="864"/>
    </location>
</feature>
<dbReference type="Pfam" id="PF12329">
    <property type="entry name" value="TMF_DNA_bd"/>
    <property type="match status" value="1"/>
</dbReference>
<feature type="compositionally biased region" description="Basic and acidic residues" evidence="5">
    <location>
        <begin position="148"/>
        <end position="167"/>
    </location>
</feature>
<comment type="caution">
    <text evidence="7">The sequence shown here is derived from an EMBL/GenBank/DDBJ whole genome shotgun (WGS) entry which is preliminary data.</text>
</comment>
<organism evidence="7 8">
    <name type="scientific">Phycomyces blakesleeanus</name>
    <dbReference type="NCBI Taxonomy" id="4837"/>
    <lineage>
        <taxon>Eukaryota</taxon>
        <taxon>Fungi</taxon>
        <taxon>Fungi incertae sedis</taxon>
        <taxon>Mucoromycota</taxon>
        <taxon>Mucoromycotina</taxon>
        <taxon>Mucoromycetes</taxon>
        <taxon>Mucorales</taxon>
        <taxon>Phycomycetaceae</taxon>
        <taxon>Phycomyces</taxon>
    </lineage>
</organism>
<reference evidence="7 8" key="1">
    <citation type="submission" date="2024-04" db="EMBL/GenBank/DDBJ databases">
        <title>Symmetric and asymmetric DNA N6-adenine methylation regulates different biological responses in Mucorales.</title>
        <authorList>
            <consortium name="Lawrence Berkeley National Laboratory"/>
            <person name="Lax C."/>
            <person name="Mondo S.J."/>
            <person name="Osorio-Concepcion M."/>
            <person name="Muszewska A."/>
            <person name="Corrochano-Luque M."/>
            <person name="Gutierrez G."/>
            <person name="Riley R."/>
            <person name="Lipzen A."/>
            <person name="Guo J."/>
            <person name="Hundley H."/>
            <person name="Amirebrahimi M."/>
            <person name="Ng V."/>
            <person name="Lorenzo-Gutierrez D."/>
            <person name="Binder U."/>
            <person name="Yang J."/>
            <person name="Song Y."/>
            <person name="Canovas D."/>
            <person name="Navarro E."/>
            <person name="Freitag M."/>
            <person name="Gabaldon T."/>
            <person name="Grigoriev I.V."/>
            <person name="Corrochano L.M."/>
            <person name="Nicolas F.E."/>
            <person name="Garre V."/>
        </authorList>
    </citation>
    <scope>NUCLEOTIDE SEQUENCE [LARGE SCALE GENOMIC DNA]</scope>
    <source>
        <strain evidence="7 8">L51</strain>
    </source>
</reference>
<dbReference type="Proteomes" id="UP001448207">
    <property type="component" value="Unassembled WGS sequence"/>
</dbReference>
<evidence type="ECO:0000256" key="4">
    <source>
        <dbReference type="SAM" id="Coils"/>
    </source>
</evidence>
<evidence type="ECO:0000313" key="8">
    <source>
        <dbReference type="Proteomes" id="UP001448207"/>
    </source>
</evidence>
<comment type="subcellular location">
    <subcellularLocation>
        <location evidence="1">Golgi apparatus</location>
    </subcellularLocation>
</comment>
<keyword evidence="8" id="KW-1185">Reference proteome</keyword>
<feature type="compositionally biased region" description="Basic and acidic residues" evidence="5">
    <location>
        <begin position="39"/>
        <end position="48"/>
    </location>
</feature>
<feature type="region of interest" description="Disordered" evidence="5">
    <location>
        <begin position="32"/>
        <end position="231"/>
    </location>
</feature>
<feature type="compositionally biased region" description="Low complexity" evidence="5">
    <location>
        <begin position="126"/>
        <end position="135"/>
    </location>
</feature>
<dbReference type="Pfam" id="PF12325">
    <property type="entry name" value="TMF_TATA_bd"/>
    <property type="match status" value="1"/>
</dbReference>
<evidence type="ECO:0000256" key="2">
    <source>
        <dbReference type="ARBA" id="ARBA00023034"/>
    </source>
</evidence>
<keyword evidence="2" id="KW-0333">Golgi apparatus</keyword>
<dbReference type="InterPro" id="IPR052602">
    <property type="entry name" value="Growth_transcription_reg"/>
</dbReference>
<feature type="compositionally biased region" description="Polar residues" evidence="5">
    <location>
        <begin position="114"/>
        <end position="123"/>
    </location>
</feature>
<accession>A0ABR3AQQ4</accession>
<feature type="compositionally biased region" description="Low complexity" evidence="5">
    <location>
        <begin position="694"/>
        <end position="704"/>
    </location>
</feature>
<feature type="region of interest" description="Disordered" evidence="5">
    <location>
        <begin position="685"/>
        <end position="715"/>
    </location>
</feature>
<dbReference type="InterPro" id="IPR022092">
    <property type="entry name" value="TMF_DNA-bd"/>
</dbReference>
<evidence type="ECO:0000256" key="3">
    <source>
        <dbReference type="ARBA" id="ARBA00023054"/>
    </source>
</evidence>
<feature type="coiled-coil region" evidence="4">
    <location>
        <begin position="258"/>
        <end position="387"/>
    </location>
</feature>
<keyword evidence="3 4" id="KW-0175">Coiled coil</keyword>
<gene>
    <name evidence="7" type="ORF">J3Q64DRAFT_1702265</name>
</gene>
<sequence length="864" mass="97928">MSGFFGSSEGTRWGGLLKQAISNVETTFDSLLEQNEAAHQQDGRRPVDGADGMETETFVDPISGAVTTIQRAKKSTVEPKSPTYTSRTMPSPGRQSSDLSSRLAAVLSEKGRKTSSLVNSPESPRTPRTPQTLQTESSVASSVQPKLVEAKEQSSDKPPGDSSEKTNEISTEISIDPIIEQSKEDSPEAVSVAKEPITLKENEMDDKDSELVELDDKKAPESSEEIKDTPIVTALEVNESQLLSSPPIKTVDEPNRILEQRELQLLQAMETIAKLHDQIHQSQLDTEKTNQNYQKAKEEIKGLKSQLETSQAGKPAGQQKSVKKLENTIEELKQQISSKEEQIQGLMHEGEKLSKNELKHSTTIKKLRSEKAENDKLVAEMQKRQDKVVLDLMDANTKITKAAETEKRLQGMSLTLKESVKMLSDMTERQTKHINRLESEAIVSKEQHAKTQAILDANLASLEEEREKLKTESEEVHAAALEKEGNISYTPDQIRDLHIALQTQEEHAGTCEDNLRCEIYELRQRLQASEARMEDMGDGEEEATASLLHQIEDLQAQHALAIKSRDQTEKNMLQRLQAAEKEHKHSLEKMERSNELLQVANEQLQKLESELLKERASKTALFSRLEVEQASKAEYEQRIHQLEQKEQDSETQAKNAAEKIKVQYQKLLKDRIQDERRQWEEKIKMERSSRLKSPESYSPSSNSIPEEDNSTQAHQFQKLQEMNNSAVISTRSSFDSGYTGGNTHPIGTSTIIVERLQANIRQLENQISFYQTQLQSSLQSRDELSEEMLGMTLEMDKLRKECKRMQDTETQLQKLHERYQASLEMLGERTEQVQELKADIADVKEMYRSQIIEMVQKIDQLSKK</sequence>
<feature type="compositionally biased region" description="Polar residues" evidence="5">
    <location>
        <begin position="82"/>
        <end position="100"/>
    </location>
</feature>
<feature type="compositionally biased region" description="Basic and acidic residues" evidence="5">
    <location>
        <begin position="214"/>
        <end position="228"/>
    </location>
</feature>
<evidence type="ECO:0000256" key="1">
    <source>
        <dbReference type="ARBA" id="ARBA00004555"/>
    </source>
</evidence>
<evidence type="ECO:0000259" key="6">
    <source>
        <dbReference type="Pfam" id="PF12325"/>
    </source>
</evidence>
<feature type="coiled-coil region" evidence="4">
    <location>
        <begin position="445"/>
        <end position="482"/>
    </location>
</feature>
<dbReference type="Gene3D" id="1.10.287.1490">
    <property type="match status" value="1"/>
</dbReference>
<evidence type="ECO:0000256" key="5">
    <source>
        <dbReference type="SAM" id="MobiDB-lite"/>
    </source>
</evidence>
<dbReference type="InterPro" id="IPR022091">
    <property type="entry name" value="TMF_TATA-bd"/>
</dbReference>
<dbReference type="EMBL" id="JBCLYO010000023">
    <property type="protein sequence ID" value="KAL0079159.1"/>
    <property type="molecule type" value="Genomic_DNA"/>
</dbReference>
<feature type="domain" description="TATA element modulatory factor 1 TATA binding" evidence="6">
    <location>
        <begin position="745"/>
        <end position="854"/>
    </location>
</feature>
<evidence type="ECO:0000313" key="7">
    <source>
        <dbReference type="EMBL" id="KAL0079159.1"/>
    </source>
</evidence>
<name>A0ABR3AQQ4_PHYBL</name>
<dbReference type="PANTHER" id="PTHR46515:SF1">
    <property type="entry name" value="TATA ELEMENT MODULATORY FACTOR"/>
    <property type="match status" value="1"/>
</dbReference>
<proteinExistence type="predicted"/>
<dbReference type="PANTHER" id="PTHR46515">
    <property type="entry name" value="TATA ELEMENT MODULATORY FACTOR TMF1"/>
    <property type="match status" value="1"/>
</dbReference>
<feature type="compositionally biased region" description="Acidic residues" evidence="5">
    <location>
        <begin position="203"/>
        <end position="213"/>
    </location>
</feature>